<sequence>MNDNAHRLAVFILEFLQEHHLRAIIFHCQAFGFQVADNLWQHVVVHAFAHHVFASEGDIQAVVVTLVLNHGHVNQLLPHL</sequence>
<dbReference type="Proteomes" id="UP000044806">
    <property type="component" value="Unassembled WGS sequence"/>
</dbReference>
<proteinExistence type="predicted"/>
<evidence type="ECO:0000313" key="2">
    <source>
        <dbReference type="Proteomes" id="UP000044806"/>
    </source>
</evidence>
<evidence type="ECO:0000313" key="1">
    <source>
        <dbReference type="EMBL" id="CRZ77782.1"/>
    </source>
</evidence>
<organism evidence="1 2">
    <name type="scientific">Vibrio cholerae</name>
    <dbReference type="NCBI Taxonomy" id="666"/>
    <lineage>
        <taxon>Bacteria</taxon>
        <taxon>Pseudomonadati</taxon>
        <taxon>Pseudomonadota</taxon>
        <taxon>Gammaproteobacteria</taxon>
        <taxon>Vibrionales</taxon>
        <taxon>Vibrionaceae</taxon>
        <taxon>Vibrio</taxon>
    </lineage>
</organism>
<dbReference type="AlphaFoldDB" id="A0A655NSK9"/>
<gene>
    <name evidence="1" type="ORF">ERS013165_00121</name>
</gene>
<dbReference type="EMBL" id="CWOW01000001">
    <property type="protein sequence ID" value="CRZ77782.1"/>
    <property type="molecule type" value="Genomic_DNA"/>
</dbReference>
<reference evidence="1 2" key="1">
    <citation type="submission" date="2015-07" db="EMBL/GenBank/DDBJ databases">
        <authorList>
            <consortium name="Pathogen Informatics"/>
        </authorList>
    </citation>
    <scope>NUCLEOTIDE SEQUENCE [LARGE SCALE GENOMIC DNA]</scope>
    <source>
        <strain evidence="1 2">A51</strain>
    </source>
</reference>
<accession>A0A655NSK9</accession>
<name>A0A655NSK9_VIBCL</name>
<protein>
    <submittedName>
        <fullName evidence="1">Uncharacterized protein</fullName>
    </submittedName>
</protein>